<accession>A0A3N2Q5I8</accession>
<dbReference type="Proteomes" id="UP000272025">
    <property type="component" value="Unassembled WGS sequence"/>
</dbReference>
<dbReference type="AlphaFoldDB" id="A0A3N2Q5I8"/>
<evidence type="ECO:0000256" key="1">
    <source>
        <dbReference type="SAM" id="MobiDB-lite"/>
    </source>
</evidence>
<dbReference type="RefSeq" id="XP_028469845.1">
    <property type="nucleotide sequence ID" value="XM_028610110.1"/>
</dbReference>
<gene>
    <name evidence="2" type="ORF">SODALDRAFT_326200</name>
</gene>
<sequence>MARITRSTAKTLARMPTATATSPSIPTVAMSSSIPSTPSSGPSPSSTSTSSSPSLPTLLFETAAAFDAWLSENHATSPGLLMKIAKKGAPEPSITYDEAVDTALCHGWIDGQRNALSEHHFIQRFTRRRKKSVWSRRNVEKVAALTKAGRMRPAGQQQVDAAKADGRWDSAYAGQRSITVPEDLRVALEATPSAQQYFGGLNKTLRYRVLVRIEMAKTPGTRKKLVRRYVEILGQGRTP</sequence>
<dbReference type="GeneID" id="39578588"/>
<evidence type="ECO:0008006" key="4">
    <source>
        <dbReference type="Google" id="ProtNLM"/>
    </source>
</evidence>
<name>A0A3N2Q5I8_SODAK</name>
<dbReference type="OrthoDB" id="10263401at2759"/>
<protein>
    <recommendedName>
        <fullName evidence="4">Bacteriocin-protection protein, YdeI/OmpD-associated family</fullName>
    </recommendedName>
</protein>
<dbReference type="STRING" id="1314773.A0A3N2Q5I8"/>
<keyword evidence="3" id="KW-1185">Reference proteome</keyword>
<dbReference type="EMBL" id="ML119051">
    <property type="protein sequence ID" value="ROT42039.1"/>
    <property type="molecule type" value="Genomic_DNA"/>
</dbReference>
<feature type="compositionally biased region" description="Low complexity" evidence="1">
    <location>
        <begin position="16"/>
        <end position="54"/>
    </location>
</feature>
<proteinExistence type="predicted"/>
<feature type="compositionally biased region" description="Polar residues" evidence="1">
    <location>
        <begin position="1"/>
        <end position="10"/>
    </location>
</feature>
<evidence type="ECO:0000313" key="2">
    <source>
        <dbReference type="EMBL" id="ROT42039.1"/>
    </source>
</evidence>
<dbReference type="Pfam" id="PF13376">
    <property type="entry name" value="OmdA"/>
    <property type="match status" value="1"/>
</dbReference>
<evidence type="ECO:0000313" key="3">
    <source>
        <dbReference type="Proteomes" id="UP000272025"/>
    </source>
</evidence>
<organism evidence="2 3">
    <name type="scientific">Sodiomyces alkalinus (strain CBS 110278 / VKM F-3762 / F11)</name>
    <name type="common">Alkaliphilic filamentous fungus</name>
    <dbReference type="NCBI Taxonomy" id="1314773"/>
    <lineage>
        <taxon>Eukaryota</taxon>
        <taxon>Fungi</taxon>
        <taxon>Dikarya</taxon>
        <taxon>Ascomycota</taxon>
        <taxon>Pezizomycotina</taxon>
        <taxon>Sordariomycetes</taxon>
        <taxon>Hypocreomycetidae</taxon>
        <taxon>Glomerellales</taxon>
        <taxon>Plectosphaerellaceae</taxon>
        <taxon>Sodiomyces</taxon>
    </lineage>
</organism>
<feature type="region of interest" description="Disordered" evidence="1">
    <location>
        <begin position="1"/>
        <end position="54"/>
    </location>
</feature>
<reference evidence="2 3" key="1">
    <citation type="journal article" date="2018" name="Mol. Ecol.">
        <title>The obligate alkalophilic soda-lake fungus Sodiomyces alkalinus has shifted to a protein diet.</title>
        <authorList>
            <person name="Grum-Grzhimaylo A.A."/>
            <person name="Falkoski D.L."/>
            <person name="van den Heuvel J."/>
            <person name="Valero-Jimenez C.A."/>
            <person name="Min B."/>
            <person name="Choi I.G."/>
            <person name="Lipzen A."/>
            <person name="Daum C.G."/>
            <person name="Aanen D.K."/>
            <person name="Tsang A."/>
            <person name="Henrissat B."/>
            <person name="Bilanenko E.N."/>
            <person name="de Vries R.P."/>
            <person name="van Kan J.A.L."/>
            <person name="Grigoriev I.V."/>
            <person name="Debets A.J.M."/>
        </authorList>
    </citation>
    <scope>NUCLEOTIDE SEQUENCE [LARGE SCALE GENOMIC DNA]</scope>
    <source>
        <strain evidence="2 3">F11</strain>
    </source>
</reference>